<feature type="region of interest" description="Disordered" evidence="1">
    <location>
        <begin position="177"/>
        <end position="200"/>
    </location>
</feature>
<dbReference type="Pfam" id="PF12836">
    <property type="entry name" value="HHH_3"/>
    <property type="match status" value="1"/>
</dbReference>
<keyword evidence="2" id="KW-0812">Transmembrane</keyword>
<name>A0A2A9CR95_9ACTN</name>
<dbReference type="GO" id="GO:0015627">
    <property type="term" value="C:type II protein secretion system complex"/>
    <property type="evidence" value="ECO:0007669"/>
    <property type="project" value="TreeGrafter"/>
</dbReference>
<dbReference type="PANTHER" id="PTHR21180:SF32">
    <property type="entry name" value="ENDONUCLEASE_EXONUCLEASE_PHOSPHATASE FAMILY DOMAIN-CONTAINING PROTEIN 1"/>
    <property type="match status" value="1"/>
</dbReference>
<dbReference type="Proteomes" id="UP000226079">
    <property type="component" value="Unassembled WGS sequence"/>
</dbReference>
<dbReference type="GO" id="GO:0003677">
    <property type="term" value="F:DNA binding"/>
    <property type="evidence" value="ECO:0007669"/>
    <property type="project" value="InterPro"/>
</dbReference>
<keyword evidence="2" id="KW-1133">Transmembrane helix</keyword>
<accession>A0A2A9CR95</accession>
<dbReference type="SMART" id="SM00278">
    <property type="entry name" value="HhH1"/>
    <property type="match status" value="2"/>
</dbReference>
<dbReference type="GO" id="GO:0015628">
    <property type="term" value="P:protein secretion by the type II secretion system"/>
    <property type="evidence" value="ECO:0007669"/>
    <property type="project" value="TreeGrafter"/>
</dbReference>
<dbReference type="Pfam" id="PF10531">
    <property type="entry name" value="SLBB"/>
    <property type="match status" value="1"/>
</dbReference>
<dbReference type="Gene3D" id="1.10.150.320">
    <property type="entry name" value="Photosystem II 12 kDa extrinsic protein"/>
    <property type="match status" value="1"/>
</dbReference>
<proteinExistence type="predicted"/>
<dbReference type="PANTHER" id="PTHR21180">
    <property type="entry name" value="ENDONUCLEASE/EXONUCLEASE/PHOSPHATASE FAMILY DOMAIN-CONTAINING PROTEIN 1"/>
    <property type="match status" value="1"/>
</dbReference>
<dbReference type="InterPro" id="IPR003583">
    <property type="entry name" value="Hlx-hairpin-Hlx_DNA-bd_motif"/>
</dbReference>
<dbReference type="AlphaFoldDB" id="A0A2A9CR95"/>
<feature type="domain" description="Helix-hairpin-helix DNA-binding motif class 1" evidence="3">
    <location>
        <begin position="213"/>
        <end position="232"/>
    </location>
</feature>
<feature type="transmembrane region" description="Helical" evidence="2">
    <location>
        <begin position="69"/>
        <end position="88"/>
    </location>
</feature>
<dbReference type="InterPro" id="IPR051675">
    <property type="entry name" value="Endo/Exo/Phosphatase_dom_1"/>
</dbReference>
<feature type="region of interest" description="Disordered" evidence="1">
    <location>
        <begin position="20"/>
        <end position="40"/>
    </location>
</feature>
<feature type="compositionally biased region" description="Low complexity" evidence="1">
    <location>
        <begin position="187"/>
        <end position="200"/>
    </location>
</feature>
<dbReference type="InterPro" id="IPR010994">
    <property type="entry name" value="RuvA_2-like"/>
</dbReference>
<keyword evidence="2" id="KW-0472">Membrane</keyword>
<keyword evidence="5" id="KW-1185">Reference proteome</keyword>
<dbReference type="SUPFAM" id="SSF47781">
    <property type="entry name" value="RuvA domain 2-like"/>
    <property type="match status" value="1"/>
</dbReference>
<comment type="caution">
    <text evidence="4">The sequence shown here is derived from an EMBL/GenBank/DDBJ whole genome shotgun (WGS) entry which is preliminary data.</text>
</comment>
<dbReference type="EMBL" id="PDJC01000001">
    <property type="protein sequence ID" value="PFG16132.1"/>
    <property type="molecule type" value="Genomic_DNA"/>
</dbReference>
<protein>
    <submittedName>
        <fullName evidence="4">Competence protein ComEA</fullName>
    </submittedName>
</protein>
<evidence type="ECO:0000313" key="5">
    <source>
        <dbReference type="Proteomes" id="UP000226079"/>
    </source>
</evidence>
<evidence type="ECO:0000313" key="4">
    <source>
        <dbReference type="EMBL" id="PFG16132.1"/>
    </source>
</evidence>
<sequence>MVRARLEHLLSELEPAVTGEPRRAWAPKSSSVPSQEPAVPVGESAAGAGVAASAPAVVARVLSFGREHLVAVVLILVVGTVWTGYSLFQARTTPVAAAVAPTILAMPTPTPTPTPSPASVLVHVLGSVHRPGVVQLDEGSRVQDAIAAAGGLTGDADPGELNLAAVLVDGSQLKIGTKKHPGGELRSGATGEPGSPAGGAAEAKISLNTATVAQLDTLPGIGPVTAQKILDWRTEHGKYTAITELQEVDGIGPKTYADLAARVRL</sequence>
<gene>
    <name evidence="4" type="ORF">ATK74_0664</name>
</gene>
<feature type="domain" description="Helix-hairpin-helix DNA-binding motif class 1" evidence="3">
    <location>
        <begin position="243"/>
        <end position="262"/>
    </location>
</feature>
<dbReference type="GO" id="GO:0006281">
    <property type="term" value="P:DNA repair"/>
    <property type="evidence" value="ECO:0007669"/>
    <property type="project" value="InterPro"/>
</dbReference>
<dbReference type="InterPro" id="IPR019554">
    <property type="entry name" value="Soluble_ligand-bd"/>
</dbReference>
<dbReference type="Gene3D" id="3.10.560.10">
    <property type="entry name" value="Outer membrane lipoprotein wza domain like"/>
    <property type="match status" value="1"/>
</dbReference>
<evidence type="ECO:0000256" key="1">
    <source>
        <dbReference type="SAM" id="MobiDB-lite"/>
    </source>
</evidence>
<reference evidence="4 5" key="1">
    <citation type="submission" date="2017-10" db="EMBL/GenBank/DDBJ databases">
        <title>Sequencing the genomes of 1000 actinobacteria strains.</title>
        <authorList>
            <person name="Klenk H.-P."/>
        </authorList>
    </citation>
    <scope>NUCLEOTIDE SEQUENCE [LARGE SCALE GENOMIC DNA]</scope>
    <source>
        <strain evidence="4 5">DSM 15597</strain>
    </source>
</reference>
<organism evidence="4 5">
    <name type="scientific">Propionicimonas paludicola</name>
    <dbReference type="NCBI Taxonomy" id="185243"/>
    <lineage>
        <taxon>Bacteria</taxon>
        <taxon>Bacillati</taxon>
        <taxon>Actinomycetota</taxon>
        <taxon>Actinomycetes</taxon>
        <taxon>Propionibacteriales</taxon>
        <taxon>Nocardioidaceae</taxon>
        <taxon>Propionicimonas</taxon>
    </lineage>
</organism>
<evidence type="ECO:0000256" key="2">
    <source>
        <dbReference type="SAM" id="Phobius"/>
    </source>
</evidence>
<evidence type="ECO:0000259" key="3">
    <source>
        <dbReference type="SMART" id="SM00278"/>
    </source>
</evidence>